<feature type="domain" description="RNA polymerase Rpb2" evidence="11">
    <location>
        <begin position="359"/>
        <end position="458"/>
    </location>
</feature>
<dbReference type="FunFam" id="2.40.50.100:FF:000006">
    <property type="entry name" value="DNA-directed RNA polymerase subunit beta"/>
    <property type="match status" value="1"/>
</dbReference>
<dbReference type="Gene3D" id="3.90.1100.10">
    <property type="match status" value="2"/>
</dbReference>
<feature type="domain" description="DNA-directed RNA polymerase beta subunit external 1" evidence="14">
    <location>
        <begin position="595"/>
        <end position="660"/>
    </location>
</feature>
<organism evidence="15 16">
    <name type="scientific">Sulfuritalea hydrogenivorans sk43H</name>
    <dbReference type="NCBI Taxonomy" id="1223802"/>
    <lineage>
        <taxon>Bacteria</taxon>
        <taxon>Pseudomonadati</taxon>
        <taxon>Pseudomonadota</taxon>
        <taxon>Betaproteobacteria</taxon>
        <taxon>Nitrosomonadales</taxon>
        <taxon>Sterolibacteriaceae</taxon>
        <taxon>Sulfuritalea</taxon>
    </lineage>
</organism>
<dbReference type="Pfam" id="PF00562">
    <property type="entry name" value="RNA_pol_Rpb2_6"/>
    <property type="match status" value="1"/>
</dbReference>
<dbReference type="InterPro" id="IPR007642">
    <property type="entry name" value="RNA_pol_Rpb2_2"/>
</dbReference>
<dbReference type="Gene3D" id="2.40.270.10">
    <property type="entry name" value="DNA-directed RNA polymerase, subunit 2, domain 6"/>
    <property type="match status" value="1"/>
</dbReference>
<feature type="domain" description="RNA polymerase Rpb2" evidence="11">
    <location>
        <begin position="154"/>
        <end position="226"/>
    </location>
</feature>
<dbReference type="Proteomes" id="UP000031637">
    <property type="component" value="Chromosome"/>
</dbReference>
<protein>
    <recommendedName>
        <fullName evidence="6 8">DNA-directed RNA polymerase subunit beta</fullName>
        <shortName evidence="6">RNAP subunit beta</shortName>
        <ecNumber evidence="6 8">2.7.7.6</ecNumber>
    </recommendedName>
    <alternativeName>
        <fullName evidence="6">RNA polymerase subunit beta</fullName>
    </alternativeName>
    <alternativeName>
        <fullName evidence="6">Transcriptase subunit beta</fullName>
    </alternativeName>
</protein>
<accession>W0SBR3</accession>
<dbReference type="GO" id="GO:0000428">
    <property type="term" value="C:DNA-directed RNA polymerase complex"/>
    <property type="evidence" value="ECO:0007669"/>
    <property type="project" value="UniProtKB-KW"/>
</dbReference>
<comment type="subunit">
    <text evidence="6 8">The RNAP catalytic core consists of 2 alpha, 1 beta, 1 beta' and 1 omega subunit. When a sigma factor is associated with the core the holoenzyme is formed, which can initiate transcription.</text>
</comment>
<dbReference type="InterPro" id="IPR007120">
    <property type="entry name" value="DNA-dir_RNAP_su2_dom"/>
</dbReference>
<dbReference type="PANTHER" id="PTHR20856">
    <property type="entry name" value="DNA-DIRECTED RNA POLYMERASE I SUBUNIT 2"/>
    <property type="match status" value="1"/>
</dbReference>
<dbReference type="Pfam" id="PF04563">
    <property type="entry name" value="RNA_pol_Rpb2_1"/>
    <property type="match status" value="1"/>
</dbReference>
<dbReference type="KEGG" id="shd:SUTH_00651"/>
<dbReference type="InterPro" id="IPR037033">
    <property type="entry name" value="DNA-dir_RNAP_su2_hyb_sf"/>
</dbReference>
<dbReference type="EC" id="2.7.7.6" evidence="6 8"/>
<dbReference type="GO" id="GO:0003899">
    <property type="term" value="F:DNA-directed RNA polymerase activity"/>
    <property type="evidence" value="ECO:0007669"/>
    <property type="project" value="UniProtKB-UniRule"/>
</dbReference>
<dbReference type="InterPro" id="IPR007644">
    <property type="entry name" value="RNA_pol_bsu_protrusion"/>
</dbReference>
<evidence type="ECO:0000256" key="5">
    <source>
        <dbReference type="ARBA" id="ARBA00048552"/>
    </source>
</evidence>
<dbReference type="Gene3D" id="3.90.1110.10">
    <property type="entry name" value="RNA polymerase Rpb2, domain 2"/>
    <property type="match status" value="1"/>
</dbReference>
<evidence type="ECO:0000256" key="8">
    <source>
        <dbReference type="RuleBase" id="RU363031"/>
    </source>
</evidence>
<evidence type="ECO:0000256" key="1">
    <source>
        <dbReference type="ARBA" id="ARBA00022478"/>
    </source>
</evidence>
<dbReference type="GO" id="GO:0032549">
    <property type="term" value="F:ribonucleoside binding"/>
    <property type="evidence" value="ECO:0007669"/>
    <property type="project" value="InterPro"/>
</dbReference>
<dbReference type="InterPro" id="IPR019462">
    <property type="entry name" value="DNA-dir_RNA_pol_bsu_external_1"/>
</dbReference>
<evidence type="ECO:0000313" key="16">
    <source>
        <dbReference type="Proteomes" id="UP000031637"/>
    </source>
</evidence>
<dbReference type="Gene3D" id="3.90.1800.10">
    <property type="entry name" value="RNA polymerase alpha subunit dimerisation domain"/>
    <property type="match status" value="1"/>
</dbReference>
<dbReference type="InterPro" id="IPR042107">
    <property type="entry name" value="DNA-dir_RNA_pol_bsu_ext_1_sf"/>
</dbReference>
<dbReference type="CDD" id="cd00653">
    <property type="entry name" value="RNA_pol_B_RPB2"/>
    <property type="match status" value="1"/>
</dbReference>
<dbReference type="InterPro" id="IPR014724">
    <property type="entry name" value="RNA_pol_RPB2_OB-fold"/>
</dbReference>
<comment type="catalytic activity">
    <reaction evidence="5 6 8">
        <text>RNA(n) + a ribonucleoside 5'-triphosphate = RNA(n+1) + diphosphate</text>
        <dbReference type="Rhea" id="RHEA:21248"/>
        <dbReference type="Rhea" id="RHEA-COMP:14527"/>
        <dbReference type="Rhea" id="RHEA-COMP:17342"/>
        <dbReference type="ChEBI" id="CHEBI:33019"/>
        <dbReference type="ChEBI" id="CHEBI:61557"/>
        <dbReference type="ChEBI" id="CHEBI:140395"/>
        <dbReference type="EC" id="2.7.7.6"/>
    </reaction>
</comment>
<keyword evidence="1 6" id="KW-0240">DNA-directed RNA polymerase</keyword>
<dbReference type="HOGENOM" id="CLU_000524_4_3_4"/>
<dbReference type="SUPFAM" id="SSF64484">
    <property type="entry name" value="beta and beta-prime subunits of DNA dependent RNA-polymerase"/>
    <property type="match status" value="1"/>
</dbReference>
<dbReference type="HAMAP" id="MF_01321">
    <property type="entry name" value="RNApol_bact_RpoB"/>
    <property type="match status" value="1"/>
</dbReference>
<dbReference type="InterPro" id="IPR037034">
    <property type="entry name" value="RNA_pol_Rpb2_2_sf"/>
</dbReference>
<dbReference type="InterPro" id="IPR007645">
    <property type="entry name" value="RNA_pol_Rpb2_3"/>
</dbReference>
<dbReference type="Pfam" id="PF04561">
    <property type="entry name" value="RNA_pol_Rpb2_2"/>
    <property type="match status" value="2"/>
</dbReference>
<dbReference type="PROSITE" id="PS01166">
    <property type="entry name" value="RNA_POL_BETA"/>
    <property type="match status" value="1"/>
</dbReference>
<evidence type="ECO:0000259" key="13">
    <source>
        <dbReference type="Pfam" id="PF04565"/>
    </source>
</evidence>
<dbReference type="InterPro" id="IPR007121">
    <property type="entry name" value="RNA_pol_bsu_CS"/>
</dbReference>
<dbReference type="Pfam" id="PF04560">
    <property type="entry name" value="RNA_pol_Rpb2_7"/>
    <property type="match status" value="1"/>
</dbReference>
<dbReference type="Pfam" id="PF04565">
    <property type="entry name" value="RNA_pol_Rpb2_3"/>
    <property type="match status" value="1"/>
</dbReference>
<dbReference type="Pfam" id="PF10385">
    <property type="entry name" value="RNA_pol_Rpb2_45"/>
    <property type="match status" value="1"/>
</dbReference>
<dbReference type="OrthoDB" id="9803954at2"/>
<proteinExistence type="inferred from homology"/>
<evidence type="ECO:0000256" key="2">
    <source>
        <dbReference type="ARBA" id="ARBA00022679"/>
    </source>
</evidence>
<comment type="function">
    <text evidence="6 8">DNA-dependent RNA polymerase catalyzes the transcription of DNA into RNA using the four ribonucleoside triphosphates as substrates.</text>
</comment>
<dbReference type="NCBIfam" id="TIGR02013">
    <property type="entry name" value="rpoB"/>
    <property type="match status" value="1"/>
</dbReference>
<keyword evidence="2 6" id="KW-0808">Transferase</keyword>
<keyword evidence="3 6" id="KW-0548">Nucleotidyltransferase</keyword>
<dbReference type="EMBL" id="AP012547">
    <property type="protein sequence ID" value="BAO28461.1"/>
    <property type="molecule type" value="Genomic_DNA"/>
</dbReference>
<evidence type="ECO:0000259" key="12">
    <source>
        <dbReference type="Pfam" id="PF04563"/>
    </source>
</evidence>
<dbReference type="GO" id="GO:0006351">
    <property type="term" value="P:DNA-templated transcription"/>
    <property type="evidence" value="ECO:0007669"/>
    <property type="project" value="UniProtKB-UniRule"/>
</dbReference>
<comment type="similarity">
    <text evidence="6 7">Belongs to the RNA polymerase beta chain family.</text>
</comment>
<name>W0SBR3_9PROT</name>
<keyword evidence="16" id="KW-1185">Reference proteome</keyword>
<evidence type="ECO:0000313" key="15">
    <source>
        <dbReference type="EMBL" id="BAO28461.1"/>
    </source>
</evidence>
<dbReference type="Gene3D" id="2.40.50.100">
    <property type="match status" value="1"/>
</dbReference>
<dbReference type="STRING" id="1223802.SUTH_00651"/>
<evidence type="ECO:0000259" key="11">
    <source>
        <dbReference type="Pfam" id="PF04561"/>
    </source>
</evidence>
<evidence type="ECO:0000259" key="9">
    <source>
        <dbReference type="Pfam" id="PF00562"/>
    </source>
</evidence>
<evidence type="ECO:0000259" key="14">
    <source>
        <dbReference type="Pfam" id="PF10385"/>
    </source>
</evidence>
<dbReference type="InterPro" id="IPR007641">
    <property type="entry name" value="RNA_pol_Rpb2_7"/>
</dbReference>
<evidence type="ECO:0000256" key="4">
    <source>
        <dbReference type="ARBA" id="ARBA00023163"/>
    </source>
</evidence>
<dbReference type="Gene3D" id="2.40.50.150">
    <property type="match status" value="1"/>
</dbReference>
<evidence type="ECO:0000256" key="6">
    <source>
        <dbReference type="HAMAP-Rule" id="MF_01321"/>
    </source>
</evidence>
<sequence length="1356" mass="151330">MAYSYTEKKRIRKSFAKRANVLDVPFLLATQIESYTRFLQADVPPAQRRNEGLQAAFTSIFPIVAHSGNARLHFVEFMLGEPTFDVKECQQRGLTFASPLRAKVRLELLDRDTKAVKEVKEDQPLYMGEIPLMTTTGSFVINGTERVIVSQLHRSPGVFFEHDKGKTHSSGKLLFSARIIPYRGSWLDFEFDPKDILYFRIDRRRKMPVTILLKSIGMTHEQILATFFQFDTFHFAKKGISFEVVPERLRGEVAKFDILDKAGKLIVAKDKRITVKHIREMAEAGIKKILVPDEFMMGRVVAHNIVNPETGEVLANANDEITEDLLAKLADGGIEQIQTLYVNDLDRGAYISSTLRIDETADQWAARVAIYRMMRPGEPPTEDAVENLFHGLFYSEERYDLSAVGRMKFNRRVGRDEIEGAGTLSNEDIVDVVRILVELRNGRGEVDDIDHLGNRRVRSVGELAENQFRAGLVRVERAVKERLNQAESDNLMPHDLINAKPISAAIKEFFGSSQLSQFMDQTNPLSEITHKRRVSALGPGGLTRERAGFEVRDVHPTHYGRVCPIETPEGPNIGLINSLALYARTNEYGFMETPYRKVGNSHVTDEIEYLSAIEEGKYVIAQANAQLDKKGKLSDELVSCRFKGEFELKEPPEVQYMDVAPGQIVSVAASLIPFLEHDDANRALMGANMQRQAVPCLRPEKALVGTGIERTVAVDSGTAVQALRGGVVDYIDANRIVVRVNDAETVVGEVGVDIYNLIKYTRSNQNTNINQRPIVKVGDLIAKGDVVADGASTDLGELALGQNMLVAFMPWNGYNFEDSILISERVVADDRFTSIHIEELTVVARDTKLGAEEISRDIATLGESQLGRLDESGIVYIGAEVEAGDVLVGKVTPKGETQLTPEEKLLRAIFGEKASDVKDTSLRVPSGMIGTVIDVQVFTREGIERDKRAQSIIDDMLKGYKQDLADQMRIVERDTFSRIEKLLTNKTASKGPKKLVKGTKITKAYLETVEHYHWFDISLVDEEAQQQLENLRDSLEQTRKDFDVAFEAKKKKLTQGDELPPGVQKMVKVYLAVKRRLQPGDKMAGRHGNKGVVSKIVPIEDMPHMADGTPMDIVLNPLGVPSRMNIGQILETHLGWAAKGLGHKIGEMLRKQAAAAEIRKLMNKIYNSSGRKEDIDGLSEKEVVELAQNLQGGVPFATPVFDGAHESEIKTMLELAGLPSNGQVDLFDGRTGESFERQVTVGYMHVLKLHHLVDDKMHARSTGPYSLVTQQPLGGKAQFGGQRFGEMEVWALEAYGAAYVLQEMLTVKSDDVNGRTKVYENIVKGEHKIDAGMPESFNVLVKEIRSLAIDIDLERY</sequence>
<evidence type="ECO:0000259" key="10">
    <source>
        <dbReference type="Pfam" id="PF04560"/>
    </source>
</evidence>
<keyword evidence="4 6" id="KW-0804">Transcription</keyword>
<dbReference type="InterPro" id="IPR010243">
    <property type="entry name" value="RNA_pol_bsu_bac"/>
</dbReference>
<dbReference type="Gene3D" id="2.30.150.10">
    <property type="entry name" value="DNA-directed RNA polymerase, beta subunit, external 1 domain"/>
    <property type="match status" value="1"/>
</dbReference>
<feature type="domain" description="RNA polymerase beta subunit protrusion" evidence="12">
    <location>
        <begin position="27"/>
        <end position="503"/>
    </location>
</feature>
<dbReference type="FunFam" id="3.90.1110.10:FF:000004">
    <property type="entry name" value="DNA-directed RNA polymerase subunit beta"/>
    <property type="match status" value="1"/>
</dbReference>
<dbReference type="RefSeq" id="WP_041097040.1">
    <property type="nucleotide sequence ID" value="NZ_AP012547.1"/>
</dbReference>
<evidence type="ECO:0000256" key="7">
    <source>
        <dbReference type="RuleBase" id="RU000434"/>
    </source>
</evidence>
<feature type="domain" description="DNA-directed RNA polymerase subunit 2 hybrid-binding" evidence="9">
    <location>
        <begin position="724"/>
        <end position="1278"/>
    </location>
</feature>
<reference evidence="15 16" key="1">
    <citation type="journal article" date="2014" name="Syst. Appl. Microbiol.">
        <title>Complete genomes of freshwater sulfur oxidizers Sulfuricella denitrificans skB26 and Sulfuritalea hydrogenivorans sk43H: genetic insights into the sulfur oxidation pathway of betaproteobacteria.</title>
        <authorList>
            <person name="Watanabe T."/>
            <person name="Kojima H."/>
            <person name="Fukui M."/>
        </authorList>
    </citation>
    <scope>NUCLEOTIDE SEQUENCE [LARGE SCALE GENOMIC DNA]</scope>
    <source>
        <strain evidence="15">DSM22779</strain>
    </source>
</reference>
<dbReference type="InterPro" id="IPR015712">
    <property type="entry name" value="DNA-dir_RNA_pol_su2"/>
</dbReference>
<feature type="domain" description="RNA polymerase Rpb2" evidence="10">
    <location>
        <begin position="1280"/>
        <end position="1353"/>
    </location>
</feature>
<dbReference type="GO" id="GO:0003677">
    <property type="term" value="F:DNA binding"/>
    <property type="evidence" value="ECO:0007669"/>
    <property type="project" value="UniProtKB-UniRule"/>
</dbReference>
<dbReference type="FunFam" id="3.90.1800.10:FF:000001">
    <property type="entry name" value="DNA-directed RNA polymerase subunit beta"/>
    <property type="match status" value="1"/>
</dbReference>
<feature type="domain" description="RNA polymerase Rpb2" evidence="13">
    <location>
        <begin position="517"/>
        <end position="584"/>
    </location>
</feature>
<dbReference type="NCBIfam" id="NF001616">
    <property type="entry name" value="PRK00405.1"/>
    <property type="match status" value="1"/>
</dbReference>
<evidence type="ECO:0000256" key="3">
    <source>
        <dbReference type="ARBA" id="ARBA00022695"/>
    </source>
</evidence>
<gene>
    <name evidence="6 15" type="primary">rpoB</name>
    <name evidence="15" type="ORF">SUTH_00651</name>
</gene>